<dbReference type="Pfam" id="PF02348">
    <property type="entry name" value="CTP_transf_3"/>
    <property type="match status" value="1"/>
</dbReference>
<dbReference type="PANTHER" id="PTHR21485:SF6">
    <property type="entry name" value="N-ACYLNEURAMINATE CYTIDYLYLTRANSFERASE-RELATED"/>
    <property type="match status" value="1"/>
</dbReference>
<dbReference type="InterPro" id="IPR029044">
    <property type="entry name" value="Nucleotide-diphossugar_trans"/>
</dbReference>
<dbReference type="CDD" id="cd02513">
    <property type="entry name" value="CMP-NeuAc_Synthase"/>
    <property type="match status" value="1"/>
</dbReference>
<comment type="caution">
    <text evidence="1">The sequence shown here is derived from an EMBL/GenBank/DDBJ whole genome shotgun (WGS) entry which is preliminary data.</text>
</comment>
<name>A0A916JER4_9BACT</name>
<reference evidence="1" key="1">
    <citation type="submission" date="2021-04" db="EMBL/GenBank/DDBJ databases">
        <authorList>
            <person name="Rodrigo-Torres L."/>
            <person name="Arahal R. D."/>
            <person name="Lucena T."/>
        </authorList>
    </citation>
    <scope>NUCLEOTIDE SEQUENCE</scope>
    <source>
        <strain evidence="1">CECT 9275</strain>
    </source>
</reference>
<evidence type="ECO:0000313" key="2">
    <source>
        <dbReference type="Proteomes" id="UP000680038"/>
    </source>
</evidence>
<protein>
    <submittedName>
        <fullName evidence="1">N-acylneuraminate cytidylyltransferase</fullName>
        <ecNumber evidence="1">2.7.7.43</ecNumber>
    </submittedName>
</protein>
<dbReference type="AlphaFoldDB" id="A0A916JER4"/>
<dbReference type="InterPro" id="IPR003329">
    <property type="entry name" value="Cytidylyl_trans"/>
</dbReference>
<dbReference type="EMBL" id="CAJRAF010000002">
    <property type="protein sequence ID" value="CAG5007939.1"/>
    <property type="molecule type" value="Genomic_DNA"/>
</dbReference>
<keyword evidence="1" id="KW-0548">Nucleotidyltransferase</keyword>
<evidence type="ECO:0000313" key="1">
    <source>
        <dbReference type="EMBL" id="CAG5007939.1"/>
    </source>
</evidence>
<sequence>MKEILAIIPARGGSKGLPDKNILPLSGHPLIAYSIKAALDAPSVSRVIVSTDSEKIAAIALQYGAEVPFLRPAAIADDFSTDLEVFQHALQWLSEHELYTPDLVLQLRPTSPFRTVDMIEMCIQKLTSSECDSLRIVTKSFHTPYKMWRIEDTDQPMVPLLQLPGYDEPYNQPRQKLPEVYWQIGTLDVIRPEVITRGGSMSGKKVLPHVIAQEFAIDIDDLASFQKAGQLIALHHCVKFDT</sequence>
<dbReference type="GO" id="GO:0008781">
    <property type="term" value="F:N-acylneuraminate cytidylyltransferase activity"/>
    <property type="evidence" value="ECO:0007669"/>
    <property type="project" value="UniProtKB-EC"/>
</dbReference>
<accession>A0A916JER4</accession>
<gene>
    <name evidence="1" type="primary">neuA</name>
    <name evidence="1" type="ORF">DYBT9275_04159</name>
</gene>
<dbReference type="Proteomes" id="UP000680038">
    <property type="component" value="Unassembled WGS sequence"/>
</dbReference>
<organism evidence="1 2">
    <name type="scientific">Dyadobacter helix</name>
    <dbReference type="NCBI Taxonomy" id="2822344"/>
    <lineage>
        <taxon>Bacteria</taxon>
        <taxon>Pseudomonadati</taxon>
        <taxon>Bacteroidota</taxon>
        <taxon>Cytophagia</taxon>
        <taxon>Cytophagales</taxon>
        <taxon>Spirosomataceae</taxon>
        <taxon>Dyadobacter</taxon>
    </lineage>
</organism>
<keyword evidence="1" id="KW-0808">Transferase</keyword>
<dbReference type="PANTHER" id="PTHR21485">
    <property type="entry name" value="HAD SUPERFAMILY MEMBERS CMAS AND KDSC"/>
    <property type="match status" value="1"/>
</dbReference>
<keyword evidence="2" id="KW-1185">Reference proteome</keyword>
<dbReference type="SUPFAM" id="SSF53448">
    <property type="entry name" value="Nucleotide-diphospho-sugar transferases"/>
    <property type="match status" value="1"/>
</dbReference>
<dbReference type="Gene3D" id="3.90.550.10">
    <property type="entry name" value="Spore Coat Polysaccharide Biosynthesis Protein SpsA, Chain A"/>
    <property type="match status" value="1"/>
</dbReference>
<dbReference type="InterPro" id="IPR050793">
    <property type="entry name" value="CMP-NeuNAc_synthase"/>
</dbReference>
<dbReference type="RefSeq" id="WP_215240561.1">
    <property type="nucleotide sequence ID" value="NZ_CAJRAF010000002.1"/>
</dbReference>
<proteinExistence type="predicted"/>
<dbReference type="EC" id="2.7.7.43" evidence="1"/>